<reference evidence="1" key="1">
    <citation type="submission" date="2020-11" db="EMBL/GenBank/DDBJ databases">
        <title>Chlorella ohadii genome sequencing and assembly.</title>
        <authorList>
            <person name="Murik O."/>
            <person name="Treves H."/>
            <person name="Kedem I."/>
            <person name="Shotland Y."/>
            <person name="Kaplan A."/>
        </authorList>
    </citation>
    <scope>NUCLEOTIDE SEQUENCE</scope>
    <source>
        <strain evidence="1">1</strain>
    </source>
</reference>
<dbReference type="EMBL" id="JADXDR010000139">
    <property type="protein sequence ID" value="KAI7837975.1"/>
    <property type="molecule type" value="Genomic_DNA"/>
</dbReference>
<gene>
    <name evidence="1" type="ORF">COHA_008278</name>
</gene>
<evidence type="ECO:0000313" key="2">
    <source>
        <dbReference type="Proteomes" id="UP001205105"/>
    </source>
</evidence>
<dbReference type="Proteomes" id="UP001205105">
    <property type="component" value="Unassembled WGS sequence"/>
</dbReference>
<organism evidence="1 2">
    <name type="scientific">Chlorella ohadii</name>
    <dbReference type="NCBI Taxonomy" id="2649997"/>
    <lineage>
        <taxon>Eukaryota</taxon>
        <taxon>Viridiplantae</taxon>
        <taxon>Chlorophyta</taxon>
        <taxon>core chlorophytes</taxon>
        <taxon>Trebouxiophyceae</taxon>
        <taxon>Chlorellales</taxon>
        <taxon>Chlorellaceae</taxon>
        <taxon>Chlorella clade</taxon>
        <taxon>Chlorella</taxon>
    </lineage>
</organism>
<dbReference type="InterPro" id="IPR009030">
    <property type="entry name" value="Growth_fac_rcpt_cys_sf"/>
</dbReference>
<accession>A0AAD5DLS1</accession>
<comment type="caution">
    <text evidence="1">The sequence shown here is derived from an EMBL/GenBank/DDBJ whole genome shotgun (WGS) entry which is preliminary data.</text>
</comment>
<evidence type="ECO:0000313" key="1">
    <source>
        <dbReference type="EMBL" id="KAI7837975.1"/>
    </source>
</evidence>
<dbReference type="AlphaFoldDB" id="A0AAD5DLS1"/>
<keyword evidence="2" id="KW-1185">Reference proteome</keyword>
<dbReference type="InterPro" id="IPR006212">
    <property type="entry name" value="Furin_repeat"/>
</dbReference>
<name>A0AAD5DLS1_9CHLO</name>
<sequence>MCTTSFRSGAVVDCATCECKSCVTPDRASVPICDSSPRPVSPFYLNNVTKTCERCTAANCDNGIAAALGCNGSGQCRKCAEGFGRDANNNCVAGTAANCLSVDGKNATRCAECKPNFTLNPITGQCAKCPAGCAFCRPANPTVCVACDEGKGLVNGVCTPCAASNVGCAACPNDITKCVRCVKAKPTDRIFYVLGNSKCVAFPLQG</sequence>
<proteinExistence type="predicted"/>
<dbReference type="SUPFAM" id="SSF57184">
    <property type="entry name" value="Growth factor receptor domain"/>
    <property type="match status" value="1"/>
</dbReference>
<protein>
    <submittedName>
        <fullName evidence="1">Uncharacterized protein</fullName>
    </submittedName>
</protein>
<dbReference type="SMART" id="SM00261">
    <property type="entry name" value="FU"/>
    <property type="match status" value="2"/>
</dbReference>